<sequence>MAHSPASYFIIPSFTWRPIDKQPSMARPVSLLLLLAAVLSVGGFLVCPAAAADKTGQITVFWGRHADEGTLGDACNFHGIYTTVNMCFLNVYGHGKYNLDLSGHPLAGVGNDIKHCQSLGIPVFLSIGGLGGDYGLPTNQSAFDLADHLWYSYLGGDREDVPRPFGDARLDGIDFFLEPGGGVGGGEEHYYDVLARELAKRNSSRAVVGKINSPAVRLTATPPCAFPPDGRVVGRALATGLFERIHVRFYDYPNCTSWIEDAWDAWAAAYPASKIFLGLTASLSDACYFERHDVFDIMIPIVQKPDNYGGVMIWDRYNDEQNYNHYSSYVKNWV</sequence>
<dbReference type="EnsemblPlants" id="AVESA.00010b.r2.3AG0420610.1">
    <property type="protein sequence ID" value="AVESA.00010b.r2.3AG0420610.1.CDS.1"/>
    <property type="gene ID" value="AVESA.00010b.r2.3AG0420610"/>
</dbReference>
<proteinExistence type="predicted"/>
<organism evidence="1 2">
    <name type="scientific">Avena sativa</name>
    <name type="common">Oat</name>
    <dbReference type="NCBI Taxonomy" id="4498"/>
    <lineage>
        <taxon>Eukaryota</taxon>
        <taxon>Viridiplantae</taxon>
        <taxon>Streptophyta</taxon>
        <taxon>Embryophyta</taxon>
        <taxon>Tracheophyta</taxon>
        <taxon>Spermatophyta</taxon>
        <taxon>Magnoliopsida</taxon>
        <taxon>Liliopsida</taxon>
        <taxon>Poales</taxon>
        <taxon>Poaceae</taxon>
        <taxon>BOP clade</taxon>
        <taxon>Pooideae</taxon>
        <taxon>Poodae</taxon>
        <taxon>Poeae</taxon>
        <taxon>Poeae Chloroplast Group 1 (Aveneae type)</taxon>
        <taxon>Aveninae</taxon>
        <taxon>Avena</taxon>
    </lineage>
</organism>
<reference evidence="1" key="2">
    <citation type="submission" date="2025-09" db="UniProtKB">
        <authorList>
            <consortium name="EnsemblPlants"/>
        </authorList>
    </citation>
    <scope>IDENTIFICATION</scope>
</reference>
<evidence type="ECO:0000313" key="2">
    <source>
        <dbReference type="Proteomes" id="UP001732700"/>
    </source>
</evidence>
<name>A0ACD5VH10_AVESA</name>
<reference evidence="1" key="1">
    <citation type="submission" date="2021-05" db="EMBL/GenBank/DDBJ databases">
        <authorList>
            <person name="Scholz U."/>
            <person name="Mascher M."/>
            <person name="Fiebig A."/>
        </authorList>
    </citation>
    <scope>NUCLEOTIDE SEQUENCE [LARGE SCALE GENOMIC DNA]</scope>
</reference>
<accession>A0ACD5VH10</accession>
<protein>
    <submittedName>
        <fullName evidence="1">Uncharacterized protein</fullName>
    </submittedName>
</protein>
<evidence type="ECO:0000313" key="1">
    <source>
        <dbReference type="EnsemblPlants" id="AVESA.00010b.r2.3AG0420610.1.CDS.1"/>
    </source>
</evidence>
<dbReference type="Proteomes" id="UP001732700">
    <property type="component" value="Chromosome 3A"/>
</dbReference>
<keyword evidence="2" id="KW-1185">Reference proteome</keyword>